<reference evidence="1" key="1">
    <citation type="submission" date="2022-10" db="EMBL/GenBank/DDBJ databases">
        <title>Human gut microbiome strain richness.</title>
        <authorList>
            <person name="Chen-Liaw A."/>
        </authorList>
    </citation>
    <scope>NUCLEOTIDE SEQUENCE</scope>
    <source>
        <strain evidence="1">1001283st1_A3_1001283B150304_161114</strain>
    </source>
</reference>
<comment type="caution">
    <text evidence="1">The sequence shown here is derived from an EMBL/GenBank/DDBJ whole genome shotgun (WGS) entry which is preliminary data.</text>
</comment>
<name>A0AAP3SJM9_BACT4</name>
<evidence type="ECO:0000313" key="2">
    <source>
        <dbReference type="Proteomes" id="UP001217776"/>
    </source>
</evidence>
<gene>
    <name evidence="1" type="ORF">PO127_20025</name>
</gene>
<sequence length="55" mass="6131">MMKLLVLNISCKGMKKMLQMADKNVLKNAIQESVKLQSCANKTNKDNHIPVSAKT</sequence>
<accession>A0AAP3SJM9</accession>
<evidence type="ECO:0000313" key="1">
    <source>
        <dbReference type="EMBL" id="MDC2238033.1"/>
    </source>
</evidence>
<proteinExistence type="predicted"/>
<dbReference type="AlphaFoldDB" id="A0AAP3SJM9"/>
<dbReference type="GeneID" id="60924235"/>
<dbReference type="EMBL" id="JAQNVG010000040">
    <property type="protein sequence ID" value="MDC2238033.1"/>
    <property type="molecule type" value="Genomic_DNA"/>
</dbReference>
<protein>
    <submittedName>
        <fullName evidence="1">Uncharacterized protein</fullName>
    </submittedName>
</protein>
<dbReference type="RefSeq" id="WP_158257885.1">
    <property type="nucleotide sequence ID" value="NZ_BAABXH010000001.1"/>
</dbReference>
<organism evidence="1 2">
    <name type="scientific">Bacteroides thetaiotaomicron</name>
    <dbReference type="NCBI Taxonomy" id="818"/>
    <lineage>
        <taxon>Bacteria</taxon>
        <taxon>Pseudomonadati</taxon>
        <taxon>Bacteroidota</taxon>
        <taxon>Bacteroidia</taxon>
        <taxon>Bacteroidales</taxon>
        <taxon>Bacteroidaceae</taxon>
        <taxon>Bacteroides</taxon>
    </lineage>
</organism>
<dbReference type="Proteomes" id="UP001217776">
    <property type="component" value="Unassembled WGS sequence"/>
</dbReference>